<dbReference type="AlphaFoldDB" id="A0A1Y2BJL5"/>
<proteinExistence type="predicted"/>
<protein>
    <recommendedName>
        <fullName evidence="3">BTB domain-containing protein</fullName>
    </recommendedName>
</protein>
<evidence type="ECO:0000313" key="1">
    <source>
        <dbReference type="EMBL" id="ORY34954.1"/>
    </source>
</evidence>
<accession>A0A1Y2BJL5</accession>
<dbReference type="Proteomes" id="UP000193986">
    <property type="component" value="Unassembled WGS sequence"/>
</dbReference>
<organism evidence="1 2">
    <name type="scientific">Naematelia encephala</name>
    <dbReference type="NCBI Taxonomy" id="71784"/>
    <lineage>
        <taxon>Eukaryota</taxon>
        <taxon>Fungi</taxon>
        <taxon>Dikarya</taxon>
        <taxon>Basidiomycota</taxon>
        <taxon>Agaricomycotina</taxon>
        <taxon>Tremellomycetes</taxon>
        <taxon>Tremellales</taxon>
        <taxon>Naemateliaceae</taxon>
        <taxon>Naematelia</taxon>
    </lineage>
</organism>
<evidence type="ECO:0008006" key="3">
    <source>
        <dbReference type="Google" id="ProtNLM"/>
    </source>
</evidence>
<name>A0A1Y2BJL5_9TREE</name>
<evidence type="ECO:0000313" key="2">
    <source>
        <dbReference type="Proteomes" id="UP000193986"/>
    </source>
</evidence>
<sequence length="298" mass="33341">MSEITATRDKTSNFGFSVSTGENDVVLISNDDVAFHFDLCLLTHFSPFFKDAATIPSSTPDMEFPETSSTTLALALGYLRSIPLGLDFDLPSYSDVDVIFPLVDFANIYDIAAIRYWVAKGFVHPQDSNPFVAFAVGVLTNNRGIVDKAAFGTTKLEITDMPSWVAKRLRERSPLVLLWLYEFHAAEKKTRHKFFNDLIDGKPILESFYGSGGKCDMWIKSKSKSLGAAGIMIKGVFEQASVGIPLPLSTILRQRGLKEVHCFKCREKWEANILKRLLEDEAQCQWPIPDKILMSSAR</sequence>
<dbReference type="EMBL" id="MCFC01000002">
    <property type="protein sequence ID" value="ORY34954.1"/>
    <property type="molecule type" value="Genomic_DNA"/>
</dbReference>
<gene>
    <name evidence="1" type="ORF">BCR39DRAFT_556454</name>
</gene>
<keyword evidence="2" id="KW-1185">Reference proteome</keyword>
<reference evidence="1 2" key="1">
    <citation type="submission" date="2016-07" db="EMBL/GenBank/DDBJ databases">
        <title>Pervasive Adenine N6-methylation of Active Genes in Fungi.</title>
        <authorList>
            <consortium name="DOE Joint Genome Institute"/>
            <person name="Mondo S.J."/>
            <person name="Dannebaum R.O."/>
            <person name="Kuo R.C."/>
            <person name="Labutti K."/>
            <person name="Haridas S."/>
            <person name="Kuo A."/>
            <person name="Salamov A."/>
            <person name="Ahrendt S.R."/>
            <person name="Lipzen A."/>
            <person name="Sullivan W."/>
            <person name="Andreopoulos W.B."/>
            <person name="Clum A."/>
            <person name="Lindquist E."/>
            <person name="Daum C."/>
            <person name="Ramamoorthy G.K."/>
            <person name="Gryganskyi A."/>
            <person name="Culley D."/>
            <person name="Magnuson J.K."/>
            <person name="James T.Y."/>
            <person name="O'Malley M.A."/>
            <person name="Stajich J.E."/>
            <person name="Spatafora J.W."/>
            <person name="Visel A."/>
            <person name="Grigoriev I.V."/>
        </authorList>
    </citation>
    <scope>NUCLEOTIDE SEQUENCE [LARGE SCALE GENOMIC DNA]</scope>
    <source>
        <strain evidence="1 2">68-887.2</strain>
    </source>
</reference>
<dbReference type="InParanoid" id="A0A1Y2BJL5"/>
<comment type="caution">
    <text evidence="1">The sequence shown here is derived from an EMBL/GenBank/DDBJ whole genome shotgun (WGS) entry which is preliminary data.</text>
</comment>